<evidence type="ECO:0000313" key="1">
    <source>
        <dbReference type="EMBL" id="BAG41497.2"/>
    </source>
</evidence>
<dbReference type="Proteomes" id="UP000001034">
    <property type="component" value="Segment"/>
</dbReference>
<name>B2ZXR6_9CAUD</name>
<dbReference type="GeneID" id="6369723"/>
<dbReference type="KEGG" id="vg:6369723"/>
<organism evidence="1 2">
    <name type="scientific">Ralstonia phage phiRSL1</name>
    <dbReference type="NCBI Taxonomy" id="1980924"/>
    <lineage>
        <taxon>Viruses</taxon>
        <taxon>Duplodnaviria</taxon>
        <taxon>Heunggongvirae</taxon>
        <taxon>Uroviricota</taxon>
        <taxon>Caudoviricetes</taxon>
        <taxon>Mieseafarmvirus</taxon>
        <taxon>Mieseafarmvirus RSL1</taxon>
    </lineage>
</organism>
<dbReference type="EMBL" id="AB366653">
    <property type="protein sequence ID" value="BAG41497.2"/>
    <property type="molecule type" value="Genomic_DNA"/>
</dbReference>
<proteinExistence type="predicted"/>
<evidence type="ECO:0000313" key="2">
    <source>
        <dbReference type="Proteomes" id="UP000001034"/>
    </source>
</evidence>
<sequence length="134" mass="13691">MLLGTLTVAACSDQVDDDVGQEVKQQSYNSLADCQKDWGSDGRNCTAVAPNSVHSTPFVYMGPRYYYDRGYGQPVAINSDGTTRIVPGSFMARSAPSVATTTASVGRTASVASMGSVARGGFGATAAGHASAGG</sequence>
<protein>
    <submittedName>
        <fullName evidence="1">Uncharacterized protein</fullName>
    </submittedName>
</protein>
<keyword evidence="2" id="KW-1185">Reference proteome</keyword>
<accession>B2ZXR6</accession>
<reference evidence="1 2" key="1">
    <citation type="journal article" date="2010" name="Virology">
        <title>A jumbo phage infecting the phytopathogen Ralstonia solanacearum defines a new lineage of the Myoviridae family.</title>
        <authorList>
            <person name="Yamada T."/>
            <person name="Satoh S."/>
            <person name="Ishikawa H."/>
            <person name="Fujiwara A."/>
            <person name="Kawasaki T."/>
            <person name="Fujie M."/>
            <person name="Ogata H."/>
        </authorList>
    </citation>
    <scope>NUCLEOTIDE SEQUENCE [LARGE SCALE GENOMIC DNA]</scope>
</reference>
<dbReference type="RefSeq" id="YP_001949927.2">
    <property type="nucleotide sequence ID" value="NC_010811.2"/>
</dbReference>